<organism evidence="2 3">
    <name type="scientific">Eruca vesicaria subsp. sativa</name>
    <name type="common">Garden rocket</name>
    <name type="synonym">Eruca sativa</name>
    <dbReference type="NCBI Taxonomy" id="29727"/>
    <lineage>
        <taxon>Eukaryota</taxon>
        <taxon>Viridiplantae</taxon>
        <taxon>Streptophyta</taxon>
        <taxon>Embryophyta</taxon>
        <taxon>Tracheophyta</taxon>
        <taxon>Spermatophyta</taxon>
        <taxon>Magnoliopsida</taxon>
        <taxon>eudicotyledons</taxon>
        <taxon>Gunneridae</taxon>
        <taxon>Pentapetalae</taxon>
        <taxon>rosids</taxon>
        <taxon>malvids</taxon>
        <taxon>Brassicales</taxon>
        <taxon>Brassicaceae</taxon>
        <taxon>Brassiceae</taxon>
        <taxon>Eruca</taxon>
    </lineage>
</organism>
<accession>A0ABC8LXR0</accession>
<protein>
    <submittedName>
        <fullName evidence="2">Uncharacterized protein</fullName>
    </submittedName>
</protein>
<comment type="caution">
    <text evidence="2">The sequence shown here is derived from an EMBL/GenBank/DDBJ whole genome shotgun (WGS) entry which is preliminary data.</text>
</comment>
<proteinExistence type="predicted"/>
<dbReference type="Proteomes" id="UP001642260">
    <property type="component" value="Unassembled WGS sequence"/>
</dbReference>
<evidence type="ECO:0000313" key="3">
    <source>
        <dbReference type="Proteomes" id="UP001642260"/>
    </source>
</evidence>
<dbReference type="EMBL" id="CAKOAT010790709">
    <property type="protein sequence ID" value="CAH8388286.1"/>
    <property type="molecule type" value="Genomic_DNA"/>
</dbReference>
<evidence type="ECO:0000313" key="2">
    <source>
        <dbReference type="EMBL" id="CAH8388286.1"/>
    </source>
</evidence>
<feature type="transmembrane region" description="Helical" evidence="1">
    <location>
        <begin position="46"/>
        <end position="68"/>
    </location>
</feature>
<keyword evidence="3" id="KW-1185">Reference proteome</keyword>
<gene>
    <name evidence="2" type="ORF">ERUC_LOCUS40769</name>
</gene>
<keyword evidence="1" id="KW-1133">Transmembrane helix</keyword>
<name>A0ABC8LXR0_ERUVS</name>
<evidence type="ECO:0000256" key="1">
    <source>
        <dbReference type="SAM" id="Phobius"/>
    </source>
</evidence>
<reference evidence="2 3" key="1">
    <citation type="submission" date="2022-03" db="EMBL/GenBank/DDBJ databases">
        <authorList>
            <person name="Macdonald S."/>
            <person name="Ahmed S."/>
            <person name="Newling K."/>
        </authorList>
    </citation>
    <scope>NUCLEOTIDE SEQUENCE [LARGE SCALE GENOMIC DNA]</scope>
</reference>
<keyword evidence="1" id="KW-0812">Transmembrane</keyword>
<keyword evidence="1" id="KW-0472">Membrane</keyword>
<dbReference type="AlphaFoldDB" id="A0ABC8LXR0"/>
<sequence>MAAENGFLTQFDDETMFYNRIILSHLLPAHLWEPLPRFLQAWLRNYLTGSLLYFISAFLFLWCFYIYYLKRNVYIHEDGNN</sequence>